<feature type="transmembrane region" description="Helical" evidence="2">
    <location>
        <begin position="71"/>
        <end position="91"/>
    </location>
</feature>
<evidence type="ECO:0000313" key="3">
    <source>
        <dbReference type="EMBL" id="KAB8192686.1"/>
    </source>
</evidence>
<organism evidence="3 4">
    <name type="scientific">Nonomuraea phyllanthi</name>
    <dbReference type="NCBI Taxonomy" id="2219224"/>
    <lineage>
        <taxon>Bacteria</taxon>
        <taxon>Bacillati</taxon>
        <taxon>Actinomycetota</taxon>
        <taxon>Actinomycetes</taxon>
        <taxon>Streptosporangiales</taxon>
        <taxon>Streptosporangiaceae</taxon>
        <taxon>Nonomuraea</taxon>
    </lineage>
</organism>
<feature type="region of interest" description="Disordered" evidence="1">
    <location>
        <begin position="22"/>
        <end position="63"/>
    </location>
</feature>
<feature type="compositionally biased region" description="Basic and acidic residues" evidence="1">
    <location>
        <begin position="33"/>
        <end position="62"/>
    </location>
</feature>
<evidence type="ECO:0000256" key="1">
    <source>
        <dbReference type="SAM" id="MobiDB-lite"/>
    </source>
</evidence>
<reference evidence="3 4" key="1">
    <citation type="submission" date="2019-10" db="EMBL/GenBank/DDBJ databases">
        <title>Nonomuraea sp. nov., isolated from Phyllanthus amarus.</title>
        <authorList>
            <person name="Klykleung N."/>
            <person name="Tanasupawat S."/>
        </authorList>
    </citation>
    <scope>NUCLEOTIDE SEQUENCE [LARGE SCALE GENOMIC DNA]</scope>
    <source>
        <strain evidence="3 4">PA1-10</strain>
    </source>
</reference>
<dbReference type="EMBL" id="VDLX02000009">
    <property type="protein sequence ID" value="KAB8192686.1"/>
    <property type="molecule type" value="Genomic_DNA"/>
</dbReference>
<comment type="caution">
    <text evidence="3">The sequence shown here is derived from an EMBL/GenBank/DDBJ whole genome shotgun (WGS) entry which is preliminary data.</text>
</comment>
<dbReference type="OrthoDB" id="3419910at2"/>
<proteinExistence type="predicted"/>
<keyword evidence="2" id="KW-0812">Transmembrane</keyword>
<keyword evidence="4" id="KW-1185">Reference proteome</keyword>
<keyword evidence="2" id="KW-1133">Transmembrane helix</keyword>
<keyword evidence="2" id="KW-0472">Membrane</keyword>
<sequence length="344" mass="37949">MPHGDDLDARFNELVAQIDTDERRRMRAAAAKGAKEQRRTDRVERRPDKRLPDRLYETEPRPRPRRRAGRAWIAMAVITGLIAGAGVLVTYRPDLLTPSSVVAEGLAPVEAAPMELVNPFAGSPADDYAEGIGGFVMPEPKAMAGLSKKDVAKGLERTRELLAAAFLDRRTLIDGRPDAFAELLHPDLRKAFLHDLEHDKKYGPGYVLRFAPGTAELATDVIKVHGTATLGTYKEDGMRAVEVKLNHLVVYALRRPRSPGSPIRFVAHSTGSVLLYRESGRLVVWPTDWGTSHAPASCDVHDGFVHPVYDDSPPEKVQPSGPPVDPYALEEEDDGRDCTWTEPT</sequence>
<feature type="region of interest" description="Disordered" evidence="1">
    <location>
        <begin position="308"/>
        <end position="344"/>
    </location>
</feature>
<evidence type="ECO:0000313" key="4">
    <source>
        <dbReference type="Proteomes" id="UP000312512"/>
    </source>
</evidence>
<dbReference type="RefSeq" id="WP_139632976.1">
    <property type="nucleotide sequence ID" value="NZ_VDLX02000009.1"/>
</dbReference>
<protein>
    <submittedName>
        <fullName evidence="3">Uncharacterized protein</fullName>
    </submittedName>
</protein>
<gene>
    <name evidence="3" type="ORF">FH608_024715</name>
</gene>
<accession>A0A5C4WBU6</accession>
<dbReference type="AlphaFoldDB" id="A0A5C4WBU6"/>
<evidence type="ECO:0000256" key="2">
    <source>
        <dbReference type="SAM" id="Phobius"/>
    </source>
</evidence>
<name>A0A5C4WBU6_9ACTN</name>
<dbReference type="Proteomes" id="UP000312512">
    <property type="component" value="Unassembled WGS sequence"/>
</dbReference>